<comment type="similarity">
    <text evidence="1">Belongs to the aromatic prenyltransferase family.</text>
</comment>
<comment type="caution">
    <text evidence="4">The sequence shown here is derived from an EMBL/GenBank/DDBJ whole genome shotgun (WGS) entry which is preliminary data.</text>
</comment>
<dbReference type="InterPro" id="IPR036239">
    <property type="entry name" value="PrenylTrfase-like_sf"/>
</dbReference>
<dbReference type="SFLD" id="SFLDS00036">
    <property type="entry name" value="Aromatic_Prenyltransferase"/>
    <property type="match status" value="1"/>
</dbReference>
<dbReference type="InterPro" id="IPR020965">
    <property type="entry name" value="Prenyltransferase_CloQ"/>
</dbReference>
<proteinExistence type="inferred from homology"/>
<keyword evidence="2" id="KW-0637">Prenyltransferase</keyword>
<gene>
    <name evidence="4" type="ORF">NDR86_12210</name>
</gene>
<evidence type="ECO:0000256" key="3">
    <source>
        <dbReference type="ARBA" id="ARBA00022679"/>
    </source>
</evidence>
<keyword evidence="5" id="KW-1185">Reference proteome</keyword>
<dbReference type="InterPro" id="IPR033964">
    <property type="entry name" value="ABBA"/>
</dbReference>
<evidence type="ECO:0000313" key="4">
    <source>
        <dbReference type="EMBL" id="MCM6774237.1"/>
    </source>
</evidence>
<dbReference type="Pfam" id="PF11468">
    <property type="entry name" value="PTase_Orf2"/>
    <property type="match status" value="1"/>
</dbReference>
<name>A0A9X2E4N5_9NOCA</name>
<evidence type="ECO:0000313" key="5">
    <source>
        <dbReference type="Proteomes" id="UP001139157"/>
    </source>
</evidence>
<evidence type="ECO:0000256" key="2">
    <source>
        <dbReference type="ARBA" id="ARBA00022602"/>
    </source>
</evidence>
<dbReference type="AlphaFoldDB" id="A0A9X2E4N5"/>
<sequence>MGTSVVSTLDQLRRDLREFARLAEARYEPAQVDPVLDALAELWTSSWIGVRTTTLPVGQRGVNARLITSDELADPVGTLRAAGLLSFTGHPMERLLAEVSAAVPVRWGVDLALASGVQKIWLVLPELISVERMLGFTGIPAAARGHADHLSRYGGEIGMLALDFASRTMNWYSQVFPPGRLTAGDIVTMLRELDFVPPADEELAVLGHTFNVYRTFAWDSPRMRRICLPYRCDAQSFPKIHPLLDRFVAGAPCAIGGPRGFVFYTAYGPTGRYYKVQADYTSPRLATFPGGTVPQMR</sequence>
<reference evidence="4" key="1">
    <citation type="submission" date="2022-06" db="EMBL/GenBank/DDBJ databases">
        <title>Novel species in genus nocardia.</title>
        <authorList>
            <person name="Li F."/>
        </authorList>
    </citation>
    <scope>NUCLEOTIDE SEQUENCE</scope>
    <source>
        <strain evidence="4">CDC141</strain>
    </source>
</reference>
<keyword evidence="3" id="KW-0808">Transferase</keyword>
<dbReference type="GO" id="GO:0004659">
    <property type="term" value="F:prenyltransferase activity"/>
    <property type="evidence" value="ECO:0007669"/>
    <property type="project" value="UniProtKB-KW"/>
</dbReference>
<dbReference type="SUPFAM" id="SSF143492">
    <property type="entry name" value="Prenyltransferase-like"/>
    <property type="match status" value="1"/>
</dbReference>
<dbReference type="EMBL" id="JAMRXG010000004">
    <property type="protein sequence ID" value="MCM6774237.1"/>
    <property type="molecule type" value="Genomic_DNA"/>
</dbReference>
<accession>A0A9X2E4N5</accession>
<dbReference type="SFLD" id="SFLDG01163">
    <property type="entry name" value="II"/>
    <property type="match status" value="1"/>
</dbReference>
<protein>
    <submittedName>
        <fullName evidence="4">Uncharacterized protein</fullName>
    </submittedName>
</protein>
<dbReference type="RefSeq" id="WP_251911732.1">
    <property type="nucleotide sequence ID" value="NZ_JAMRXG010000004.1"/>
</dbReference>
<evidence type="ECO:0000256" key="1">
    <source>
        <dbReference type="ARBA" id="ARBA00005368"/>
    </source>
</evidence>
<dbReference type="Proteomes" id="UP001139157">
    <property type="component" value="Unassembled WGS sequence"/>
</dbReference>
<organism evidence="4 5">
    <name type="scientific">Nocardia pulmonis</name>
    <dbReference type="NCBI Taxonomy" id="2951408"/>
    <lineage>
        <taxon>Bacteria</taxon>
        <taxon>Bacillati</taxon>
        <taxon>Actinomycetota</taxon>
        <taxon>Actinomycetes</taxon>
        <taxon>Mycobacteriales</taxon>
        <taxon>Nocardiaceae</taxon>
        <taxon>Nocardia</taxon>
    </lineage>
</organism>